<comment type="similarity">
    <text evidence="3">Belongs to the Nudix hydrolase family.</text>
</comment>
<keyword evidence="2 3" id="KW-0378">Hydrolase</keyword>
<name>A0ABQ5W2F2_9HYPH</name>
<dbReference type="RefSeq" id="WP_284339463.1">
    <property type="nucleotide sequence ID" value="NZ_BSNS01000007.1"/>
</dbReference>
<comment type="cofactor">
    <cofactor evidence="1">
        <name>Mg(2+)</name>
        <dbReference type="ChEBI" id="CHEBI:18420"/>
    </cofactor>
</comment>
<reference evidence="6" key="1">
    <citation type="journal article" date="2019" name="Int. J. Syst. Evol. Microbiol.">
        <title>The Global Catalogue of Microorganisms (GCM) 10K type strain sequencing project: providing services to taxonomists for standard genome sequencing and annotation.</title>
        <authorList>
            <consortium name="The Broad Institute Genomics Platform"/>
            <consortium name="The Broad Institute Genome Sequencing Center for Infectious Disease"/>
            <person name="Wu L."/>
            <person name="Ma J."/>
        </authorList>
    </citation>
    <scope>NUCLEOTIDE SEQUENCE [LARGE SCALE GENOMIC DNA]</scope>
    <source>
        <strain evidence="6">NBRC 112416</strain>
    </source>
</reference>
<dbReference type="PRINTS" id="PR00502">
    <property type="entry name" value="NUDIXFAMILY"/>
</dbReference>
<evidence type="ECO:0000256" key="2">
    <source>
        <dbReference type="ARBA" id="ARBA00022801"/>
    </source>
</evidence>
<keyword evidence="6" id="KW-1185">Reference proteome</keyword>
<dbReference type="PANTHER" id="PTHR43046">
    <property type="entry name" value="GDP-MANNOSE MANNOSYL HYDROLASE"/>
    <property type="match status" value="1"/>
</dbReference>
<dbReference type="Proteomes" id="UP001156691">
    <property type="component" value="Unassembled WGS sequence"/>
</dbReference>
<dbReference type="Pfam" id="PF00293">
    <property type="entry name" value="NUDIX"/>
    <property type="match status" value="1"/>
</dbReference>
<feature type="domain" description="Nudix hydrolase" evidence="4">
    <location>
        <begin position="14"/>
        <end position="143"/>
    </location>
</feature>
<dbReference type="InterPro" id="IPR020084">
    <property type="entry name" value="NUDIX_hydrolase_CS"/>
</dbReference>
<protein>
    <recommendedName>
        <fullName evidence="4">Nudix hydrolase domain-containing protein</fullName>
    </recommendedName>
</protein>
<dbReference type="PROSITE" id="PS51462">
    <property type="entry name" value="NUDIX"/>
    <property type="match status" value="1"/>
</dbReference>
<evidence type="ECO:0000256" key="1">
    <source>
        <dbReference type="ARBA" id="ARBA00001946"/>
    </source>
</evidence>
<dbReference type="InterPro" id="IPR000086">
    <property type="entry name" value="NUDIX_hydrolase_dom"/>
</dbReference>
<comment type="caution">
    <text evidence="5">The sequence shown here is derived from an EMBL/GenBank/DDBJ whole genome shotgun (WGS) entry which is preliminary data.</text>
</comment>
<organism evidence="5 6">
    <name type="scientific">Devosia nitrariae</name>
    <dbReference type="NCBI Taxonomy" id="2071872"/>
    <lineage>
        <taxon>Bacteria</taxon>
        <taxon>Pseudomonadati</taxon>
        <taxon>Pseudomonadota</taxon>
        <taxon>Alphaproteobacteria</taxon>
        <taxon>Hyphomicrobiales</taxon>
        <taxon>Devosiaceae</taxon>
        <taxon>Devosia</taxon>
    </lineage>
</organism>
<dbReference type="Gene3D" id="3.90.79.10">
    <property type="entry name" value="Nucleoside Triphosphate Pyrophosphohydrolase"/>
    <property type="match status" value="1"/>
</dbReference>
<dbReference type="SUPFAM" id="SSF55811">
    <property type="entry name" value="Nudix"/>
    <property type="match status" value="1"/>
</dbReference>
<evidence type="ECO:0000259" key="4">
    <source>
        <dbReference type="PROSITE" id="PS51462"/>
    </source>
</evidence>
<dbReference type="PROSITE" id="PS00893">
    <property type="entry name" value="NUDIX_BOX"/>
    <property type="match status" value="1"/>
</dbReference>
<proteinExistence type="inferred from homology"/>
<evidence type="ECO:0000256" key="3">
    <source>
        <dbReference type="RuleBase" id="RU003476"/>
    </source>
</evidence>
<gene>
    <name evidence="5" type="ORF">GCM10010862_12770</name>
</gene>
<accession>A0ABQ5W2F2</accession>
<dbReference type="InterPro" id="IPR020476">
    <property type="entry name" value="Nudix_hydrolase"/>
</dbReference>
<dbReference type="PANTHER" id="PTHR43046:SF14">
    <property type="entry name" value="MUTT_NUDIX FAMILY PROTEIN"/>
    <property type="match status" value="1"/>
</dbReference>
<sequence length="169" mass="18927">MSGSYVHRQGSVETAFRAAGCFCFHDGRLLLIERQVGKPMPRHWGVPSGKLEREETARMAVVRELFEEVGLEVAPAAPTEIVSAIVSDRGVVFEYVSFHLELEAVPELRLHEHEIRDIAWLRPEAIGGRPMMPFFFNTLNDVLAWRRHGTVPVRTLPEAEASGVVPTKA</sequence>
<dbReference type="CDD" id="cd02883">
    <property type="entry name" value="NUDIX_Hydrolase"/>
    <property type="match status" value="1"/>
</dbReference>
<dbReference type="EMBL" id="BSNS01000007">
    <property type="protein sequence ID" value="GLQ54018.1"/>
    <property type="molecule type" value="Genomic_DNA"/>
</dbReference>
<dbReference type="InterPro" id="IPR015797">
    <property type="entry name" value="NUDIX_hydrolase-like_dom_sf"/>
</dbReference>
<evidence type="ECO:0000313" key="5">
    <source>
        <dbReference type="EMBL" id="GLQ54018.1"/>
    </source>
</evidence>
<evidence type="ECO:0000313" key="6">
    <source>
        <dbReference type="Proteomes" id="UP001156691"/>
    </source>
</evidence>